<evidence type="ECO:0000313" key="2">
    <source>
        <dbReference type="EMBL" id="CAF4008474.1"/>
    </source>
</evidence>
<proteinExistence type="predicted"/>
<organism evidence="2 3">
    <name type="scientific">Didymodactylos carnosus</name>
    <dbReference type="NCBI Taxonomy" id="1234261"/>
    <lineage>
        <taxon>Eukaryota</taxon>
        <taxon>Metazoa</taxon>
        <taxon>Spiralia</taxon>
        <taxon>Gnathifera</taxon>
        <taxon>Rotifera</taxon>
        <taxon>Eurotatoria</taxon>
        <taxon>Bdelloidea</taxon>
        <taxon>Philodinida</taxon>
        <taxon>Philodinidae</taxon>
        <taxon>Didymodactylos</taxon>
    </lineage>
</organism>
<name>A0A8S2NMX0_9BILA</name>
<protein>
    <submittedName>
        <fullName evidence="2">Uncharacterized protein</fullName>
    </submittedName>
</protein>
<accession>A0A8S2NMX0</accession>
<dbReference type="EMBL" id="CAJOBA010035665">
    <property type="protein sequence ID" value="CAF4008474.1"/>
    <property type="molecule type" value="Genomic_DNA"/>
</dbReference>
<dbReference type="InterPro" id="IPR021109">
    <property type="entry name" value="Peptidase_aspartic_dom_sf"/>
</dbReference>
<dbReference type="Gene3D" id="2.40.70.10">
    <property type="entry name" value="Acid Proteases"/>
    <property type="match status" value="1"/>
</dbReference>
<comment type="caution">
    <text evidence="2">The sequence shown here is derived from an EMBL/GenBank/DDBJ whole genome shotgun (WGS) entry which is preliminary data.</text>
</comment>
<evidence type="ECO:0000313" key="3">
    <source>
        <dbReference type="Proteomes" id="UP000682733"/>
    </source>
</evidence>
<dbReference type="EMBL" id="CAJNOK010014131">
    <property type="protein sequence ID" value="CAF1198285.1"/>
    <property type="molecule type" value="Genomic_DNA"/>
</dbReference>
<dbReference type="Proteomes" id="UP000682733">
    <property type="component" value="Unassembled WGS sequence"/>
</dbReference>
<sequence>MSNAFVPWITAPVRLSCRFTSAGMIGRAYTITIDTGADTLILNKTDCEVLGMKLIGKGIYDSGPATVEYSTYDGGEIEFLERMVPVLVHGVQNLERSLLGIRAMQVEIDHYTHSIIYPPIYNMPTNPPRDIRVNIIVHNYLDRDLQIESQNPLAVVRSKAFSDILVDTGATTLTLNDADCVALGLTHMRSGQLTFGPTPIRFKAYRHADVEYNGKIVTTAVYGIPQLKQPMLGMLTLDDMKVDISLQNSTISYRSQTSSSETKEN</sequence>
<evidence type="ECO:0000313" key="1">
    <source>
        <dbReference type="EMBL" id="CAF1198285.1"/>
    </source>
</evidence>
<dbReference type="Proteomes" id="UP000677228">
    <property type="component" value="Unassembled WGS sequence"/>
</dbReference>
<gene>
    <name evidence="1" type="ORF">OVA965_LOCUS23860</name>
    <name evidence="2" type="ORF">TMI583_LOCUS24580</name>
</gene>
<reference evidence="2" key="1">
    <citation type="submission" date="2021-02" db="EMBL/GenBank/DDBJ databases">
        <authorList>
            <person name="Nowell W R."/>
        </authorList>
    </citation>
    <scope>NUCLEOTIDE SEQUENCE</scope>
</reference>
<dbReference type="SUPFAM" id="SSF50630">
    <property type="entry name" value="Acid proteases"/>
    <property type="match status" value="1"/>
</dbReference>
<dbReference type="AlphaFoldDB" id="A0A8S2NMX0"/>